<protein>
    <submittedName>
        <fullName evidence="2">Aminomethyl transferase family protein</fullName>
    </submittedName>
</protein>
<evidence type="ECO:0000313" key="2">
    <source>
        <dbReference type="EMBL" id="HIU24193.1"/>
    </source>
</evidence>
<reference evidence="2" key="1">
    <citation type="submission" date="2020-10" db="EMBL/GenBank/DDBJ databases">
        <authorList>
            <person name="Gilroy R."/>
        </authorList>
    </citation>
    <scope>NUCLEOTIDE SEQUENCE</scope>
    <source>
        <strain evidence="2">ChiHjej12B11-29160</strain>
    </source>
</reference>
<dbReference type="AlphaFoldDB" id="A0A9D1HX48"/>
<dbReference type="Pfam" id="PF01571">
    <property type="entry name" value="GCV_T"/>
    <property type="match status" value="1"/>
</dbReference>
<name>A0A9D1HX48_9ACTN</name>
<dbReference type="EMBL" id="DVMQ01000015">
    <property type="protein sequence ID" value="HIU24193.1"/>
    <property type="molecule type" value="Genomic_DNA"/>
</dbReference>
<sequence>MGVDKDALNTLTEEHLLLGGVLEEREGVAVPLSYESTPIAEEEALENACGVTDVSCMHLILISGENASGLFEAAWAGKVLSVGECSFGAVLAGDGSVVAVPCALRTGDHEYILCDVTPRWEALKEWLIWLSNLVVEEQTPFSDAQVSDVTGSLVPLLVTGPKARTILEDYLHDGEKLPPQGSVVSLHLDKILTICTHIHQSNAFLLLIPPAYSRIMWRSLLSFTEMQPVGIRALTQFVQTKLPWMEPISDNTKHVAFSKQELEQWGIARHNGGYIGARALV</sequence>
<dbReference type="Proteomes" id="UP000824078">
    <property type="component" value="Unassembled WGS sequence"/>
</dbReference>
<accession>A0A9D1HX48</accession>
<comment type="caution">
    <text evidence="2">The sequence shown here is derived from an EMBL/GenBank/DDBJ whole genome shotgun (WGS) entry which is preliminary data.</text>
</comment>
<reference evidence="2" key="2">
    <citation type="journal article" date="2021" name="PeerJ">
        <title>Extensive microbial diversity within the chicken gut microbiome revealed by metagenomics and culture.</title>
        <authorList>
            <person name="Gilroy R."/>
            <person name="Ravi A."/>
            <person name="Getino M."/>
            <person name="Pursley I."/>
            <person name="Horton D.L."/>
            <person name="Alikhan N.F."/>
            <person name="Baker D."/>
            <person name="Gharbi K."/>
            <person name="Hall N."/>
            <person name="Watson M."/>
            <person name="Adriaenssens E.M."/>
            <person name="Foster-Nyarko E."/>
            <person name="Jarju S."/>
            <person name="Secka A."/>
            <person name="Antonio M."/>
            <person name="Oren A."/>
            <person name="Chaudhuri R.R."/>
            <person name="La Ragione R."/>
            <person name="Hildebrand F."/>
            <person name="Pallen M.J."/>
        </authorList>
    </citation>
    <scope>NUCLEOTIDE SEQUENCE</scope>
    <source>
        <strain evidence="2">ChiHjej12B11-29160</strain>
    </source>
</reference>
<dbReference type="PANTHER" id="PTHR43757">
    <property type="entry name" value="AMINOMETHYLTRANSFERASE"/>
    <property type="match status" value="1"/>
</dbReference>
<keyword evidence="2" id="KW-0808">Transferase</keyword>
<gene>
    <name evidence="2" type="ORF">IAD17_04670</name>
</gene>
<evidence type="ECO:0000313" key="3">
    <source>
        <dbReference type="Proteomes" id="UP000824078"/>
    </source>
</evidence>
<feature type="domain" description="GCVT N-terminal" evidence="1">
    <location>
        <begin position="12"/>
        <end position="234"/>
    </location>
</feature>
<organism evidence="2 3">
    <name type="scientific">Candidatus Coprovicinus avistercoris</name>
    <dbReference type="NCBI Taxonomy" id="2840754"/>
    <lineage>
        <taxon>Bacteria</taxon>
        <taxon>Bacillati</taxon>
        <taxon>Actinomycetota</taxon>
        <taxon>Coriobacteriia</taxon>
        <taxon>Coriobacteriales</taxon>
        <taxon>Coriobacteriaceae</taxon>
        <taxon>Coriobacteriaceae incertae sedis</taxon>
        <taxon>Candidatus Coprovicinus</taxon>
    </lineage>
</organism>
<dbReference type="SUPFAM" id="SSF103025">
    <property type="entry name" value="Folate-binding domain"/>
    <property type="match status" value="1"/>
</dbReference>
<dbReference type="InterPro" id="IPR028896">
    <property type="entry name" value="GcvT/YgfZ/DmdA"/>
</dbReference>
<dbReference type="InterPro" id="IPR006222">
    <property type="entry name" value="GCVT_N"/>
</dbReference>
<dbReference type="InterPro" id="IPR027266">
    <property type="entry name" value="TrmE/GcvT-like"/>
</dbReference>
<dbReference type="PANTHER" id="PTHR43757:SF2">
    <property type="entry name" value="AMINOMETHYLTRANSFERASE, MITOCHONDRIAL"/>
    <property type="match status" value="1"/>
</dbReference>
<evidence type="ECO:0000259" key="1">
    <source>
        <dbReference type="Pfam" id="PF01571"/>
    </source>
</evidence>
<dbReference type="Gene3D" id="3.30.1360.120">
    <property type="entry name" value="Probable tRNA modification gtpase trme, domain 1"/>
    <property type="match status" value="1"/>
</dbReference>
<dbReference type="GO" id="GO:0016740">
    <property type="term" value="F:transferase activity"/>
    <property type="evidence" value="ECO:0007669"/>
    <property type="project" value="UniProtKB-KW"/>
</dbReference>
<dbReference type="PIRSF" id="PIRSF006487">
    <property type="entry name" value="GcvT"/>
    <property type="match status" value="1"/>
</dbReference>
<proteinExistence type="predicted"/>